<evidence type="ECO:0000256" key="1">
    <source>
        <dbReference type="SAM" id="Phobius"/>
    </source>
</evidence>
<feature type="transmembrane region" description="Helical" evidence="1">
    <location>
        <begin position="329"/>
        <end position="346"/>
    </location>
</feature>
<keyword evidence="1" id="KW-0472">Membrane</keyword>
<dbReference type="PANTHER" id="PTHR13146">
    <property type="match status" value="1"/>
</dbReference>
<feature type="transmembrane region" description="Helical" evidence="1">
    <location>
        <begin position="118"/>
        <end position="136"/>
    </location>
</feature>
<dbReference type="GeneID" id="24921573"/>
<evidence type="ECO:0000313" key="3">
    <source>
        <dbReference type="EMBL" id="CBK24884.2"/>
    </source>
</evidence>
<dbReference type="GO" id="GO:0016020">
    <property type="term" value="C:membrane"/>
    <property type="evidence" value="ECO:0007669"/>
    <property type="project" value="InterPro"/>
</dbReference>
<feature type="transmembrane region" description="Helical" evidence="1">
    <location>
        <begin position="266"/>
        <end position="288"/>
    </location>
</feature>
<feature type="domain" description="EamA" evidence="2">
    <location>
        <begin position="51"/>
        <end position="161"/>
    </location>
</feature>
<evidence type="ECO:0000259" key="2">
    <source>
        <dbReference type="Pfam" id="PF00892"/>
    </source>
</evidence>
<dbReference type="Pfam" id="PF00892">
    <property type="entry name" value="EamA"/>
    <property type="match status" value="1"/>
</dbReference>
<feature type="transmembrane region" description="Helical" evidence="1">
    <location>
        <begin position="178"/>
        <end position="201"/>
    </location>
</feature>
<keyword evidence="4" id="KW-1185">Reference proteome</keyword>
<keyword evidence="1" id="KW-1133">Transmembrane helix</keyword>
<dbReference type="OMA" id="RVEYDNQ"/>
<name>D8M9Z5_BLAHO</name>
<protein>
    <recommendedName>
        <fullName evidence="2">EamA domain-containing protein</fullName>
    </recommendedName>
</protein>
<feature type="transmembrane region" description="Helical" evidence="1">
    <location>
        <begin position="47"/>
        <end position="67"/>
    </location>
</feature>
<reference evidence="3" key="1">
    <citation type="submission" date="2010-02" db="EMBL/GenBank/DDBJ databases">
        <title>Sequencing and annotation of the Blastocystis hominis genome.</title>
        <authorList>
            <person name="Wincker P."/>
        </authorList>
    </citation>
    <scope>NUCLEOTIDE SEQUENCE</scope>
    <source>
        <strain evidence="3">Singapore isolate B</strain>
    </source>
</reference>
<evidence type="ECO:0000313" key="4">
    <source>
        <dbReference type="Proteomes" id="UP000008312"/>
    </source>
</evidence>
<dbReference type="AlphaFoldDB" id="D8M9Z5"/>
<dbReference type="RefSeq" id="XP_012898932.1">
    <property type="nucleotide sequence ID" value="XM_013043478.1"/>
</dbReference>
<dbReference type="Proteomes" id="UP000008312">
    <property type="component" value="Unassembled WGS sequence"/>
</dbReference>
<dbReference type="OrthoDB" id="29773at2759"/>
<dbReference type="PANTHER" id="PTHR13146:SF3">
    <property type="entry name" value="EAMA DOMAIN-CONTAINING PROTEIN"/>
    <property type="match status" value="1"/>
</dbReference>
<dbReference type="EMBL" id="FN668689">
    <property type="protein sequence ID" value="CBK24884.2"/>
    <property type="molecule type" value="Genomic_DNA"/>
</dbReference>
<feature type="transmembrane region" description="Helical" evidence="1">
    <location>
        <begin position="148"/>
        <end position="166"/>
    </location>
</feature>
<feature type="transmembrane region" description="Helical" evidence="1">
    <location>
        <begin position="300"/>
        <end position="317"/>
    </location>
</feature>
<organism evidence="3">
    <name type="scientific">Blastocystis hominis</name>
    <dbReference type="NCBI Taxonomy" id="12968"/>
    <lineage>
        <taxon>Eukaryota</taxon>
        <taxon>Sar</taxon>
        <taxon>Stramenopiles</taxon>
        <taxon>Bigyra</taxon>
        <taxon>Opalozoa</taxon>
        <taxon>Opalinata</taxon>
        <taxon>Blastocystidae</taxon>
        <taxon>Blastocystis</taxon>
    </lineage>
</organism>
<feature type="transmembrane region" description="Helical" evidence="1">
    <location>
        <begin position="88"/>
        <end position="112"/>
    </location>
</feature>
<dbReference type="InterPro" id="IPR037185">
    <property type="entry name" value="EmrE-like"/>
</dbReference>
<keyword evidence="1" id="KW-0812">Transmembrane</keyword>
<proteinExistence type="predicted"/>
<dbReference type="InterPro" id="IPR000620">
    <property type="entry name" value="EamA_dom"/>
</dbReference>
<gene>
    <name evidence="3" type="ORF">GSBLH_T00004551001</name>
</gene>
<feature type="transmembrane region" description="Helical" evidence="1">
    <location>
        <begin position="213"/>
        <end position="235"/>
    </location>
</feature>
<accession>D8M9Z5</accession>
<sequence>MVDKFTRVSCIPGMLIFGTATVTIQKYVFEVKAPGRYGDVHAFKKPWFQTEAMFIGMLSCLIVYEIIRCMRKIKKNDIDESIQHWKHYFYVGAPAMCDLCATCLMNIGLFYLDASIWQMLRGSMVIFSALLSIIFLKKRGYYKAYHWVGILLVAVGLVTVSFSSFMKTSEGGEKTATAAQIAMSIALVVGAQIIQASQIVIEEYLLKNVKAAPSLIVGLEGLWGGLVGCLVMWAVHNTSTKSALVADMFHEDSIDTYYMLKNSKSLVVLIIFYILAILFYNLFGMMVTQTYSAVYRTIMEAVRTMCIWIVNIIIYFFDSTHGEKIEWASLVEVVGFAILLFGNFLYNKVIRLKCFYYEDKAAEAVPLVEKTEV</sequence>
<dbReference type="InParanoid" id="D8M9Z5"/>
<dbReference type="SUPFAM" id="SSF103481">
    <property type="entry name" value="Multidrug resistance efflux transporter EmrE"/>
    <property type="match status" value="1"/>
</dbReference>